<gene>
    <name evidence="2" type="ORF">N5C72_18595</name>
</gene>
<reference evidence="2 3" key="1">
    <citation type="submission" date="2022-09" db="EMBL/GenBank/DDBJ databases">
        <title>Intensive care unit water sources are persistently colonized with multi-drug resistant bacteria and are the site of extensive horizontal gene transfer of antibiotic resistance genes.</title>
        <authorList>
            <person name="Diorio-Toth L."/>
        </authorList>
    </citation>
    <scope>NUCLEOTIDE SEQUENCE [LARGE SCALE GENOMIC DNA]</scope>
    <source>
        <strain evidence="2 3">GD03967</strain>
    </source>
</reference>
<proteinExistence type="predicted"/>
<evidence type="ECO:0000256" key="1">
    <source>
        <dbReference type="SAM" id="Phobius"/>
    </source>
</evidence>
<sequence length="171" mass="19491">MDQRIQEIVAECRRQEDSCRYTSTALYEWMKAVRIWRIVFIVVPIVAGSFASARILLRDPTYDWAIAISSLIAGLFPAIFKALELDVSLKTISDSAHRFKVLQDRFRQAANIFSTGEATELDEEFKGLMERMDDARSASPAIPDRYFKRAQKKIKGGAYDFDVDQKPPPPP</sequence>
<name>A0ABD4YZ27_9BURK</name>
<evidence type="ECO:0000313" key="3">
    <source>
        <dbReference type="Proteomes" id="UP001158644"/>
    </source>
</evidence>
<comment type="caution">
    <text evidence="2">The sequence shown here is derived from an EMBL/GenBank/DDBJ whole genome shotgun (WGS) entry which is preliminary data.</text>
</comment>
<keyword evidence="1" id="KW-1133">Transmembrane helix</keyword>
<protein>
    <submittedName>
        <fullName evidence="2">SLATT domain-containing protein</fullName>
    </submittedName>
</protein>
<evidence type="ECO:0000313" key="2">
    <source>
        <dbReference type="EMBL" id="MDH1180099.1"/>
    </source>
</evidence>
<organism evidence="2 3">
    <name type="scientific">Achromobacter mucicolens</name>
    <dbReference type="NCBI Taxonomy" id="1389922"/>
    <lineage>
        <taxon>Bacteria</taxon>
        <taxon>Pseudomonadati</taxon>
        <taxon>Pseudomonadota</taxon>
        <taxon>Betaproteobacteria</taxon>
        <taxon>Burkholderiales</taxon>
        <taxon>Alcaligenaceae</taxon>
        <taxon>Achromobacter</taxon>
    </lineage>
</organism>
<dbReference type="Proteomes" id="UP001158644">
    <property type="component" value="Unassembled WGS sequence"/>
</dbReference>
<keyword evidence="1" id="KW-0472">Membrane</keyword>
<feature type="transmembrane region" description="Helical" evidence="1">
    <location>
        <begin position="35"/>
        <end position="56"/>
    </location>
</feature>
<dbReference type="NCBIfam" id="NF033632">
    <property type="entry name" value="SLATT_4"/>
    <property type="match status" value="1"/>
</dbReference>
<feature type="transmembrane region" description="Helical" evidence="1">
    <location>
        <begin position="62"/>
        <end position="80"/>
    </location>
</feature>
<accession>A0ABD4YZ27</accession>
<dbReference type="EMBL" id="JAOBZK010000027">
    <property type="protein sequence ID" value="MDH1180099.1"/>
    <property type="molecule type" value="Genomic_DNA"/>
</dbReference>
<keyword evidence="1" id="KW-0812">Transmembrane</keyword>
<dbReference type="AlphaFoldDB" id="A0ABD4YZ27"/>
<dbReference type="RefSeq" id="WP_279991512.1">
    <property type="nucleotide sequence ID" value="NZ_JAOBZK010000027.1"/>
</dbReference>